<protein>
    <submittedName>
        <fullName evidence="1">Uncharacterized protein</fullName>
    </submittedName>
</protein>
<evidence type="ECO:0000313" key="2">
    <source>
        <dbReference type="Proteomes" id="UP000234653"/>
    </source>
</evidence>
<dbReference type="AlphaFoldDB" id="A0A2K9HHS9"/>
<evidence type="ECO:0000313" key="1">
    <source>
        <dbReference type="EMBL" id="AUI72104.1"/>
    </source>
</evidence>
<name>A0A2K9HHS9_9LACO</name>
<dbReference type="RefSeq" id="WP_057737375.1">
    <property type="nucleotide sequence ID" value="NZ_AZDQ01000005.1"/>
</dbReference>
<proteinExistence type="predicted"/>
<dbReference type="EMBL" id="CP018867">
    <property type="protein sequence ID" value="AUI72104.1"/>
    <property type="molecule type" value="Genomic_DNA"/>
</dbReference>
<accession>A0A2K9HHS9</accession>
<keyword evidence="2" id="KW-1185">Reference proteome</keyword>
<dbReference type="OrthoDB" id="2300771at2"/>
<gene>
    <name evidence="1" type="ORF">LA20249_07890</name>
</gene>
<dbReference type="KEGG" id="lali:LA20249_07890"/>
<organism evidence="1 2">
    <name type="scientific">Companilactobacillus alimentarius DSM 20249</name>
    <dbReference type="NCBI Taxonomy" id="1423720"/>
    <lineage>
        <taxon>Bacteria</taxon>
        <taxon>Bacillati</taxon>
        <taxon>Bacillota</taxon>
        <taxon>Bacilli</taxon>
        <taxon>Lactobacillales</taxon>
        <taxon>Lactobacillaceae</taxon>
        <taxon>Companilactobacillus</taxon>
    </lineage>
</organism>
<dbReference type="Proteomes" id="UP000234653">
    <property type="component" value="Chromosome"/>
</dbReference>
<sequence length="96" mass="11113">MNEKKVPKVVSVNLLPNFYLKVDYEDGSIRYAKGSMYYTETHLFEKGAVPYGGLLTLTPAWYWIGPEVKLRDNNSFVVNGKEYDGNKVFEDNVRHF</sequence>
<dbReference type="STRING" id="1423720.FC67_GL001396"/>
<reference evidence="1 2" key="1">
    <citation type="submission" date="2016-12" db="EMBL/GenBank/DDBJ databases">
        <title>The whole genome sequencing and assembly of Lactobacillus alimentarius DSM 20249T strain.</title>
        <authorList>
            <person name="Lee Y.-J."/>
            <person name="Yi H."/>
            <person name="Bahn Y.-S."/>
            <person name="Kim J.F."/>
            <person name="Lee D.-W."/>
        </authorList>
    </citation>
    <scope>NUCLEOTIDE SEQUENCE [LARGE SCALE GENOMIC DNA]</scope>
    <source>
        <strain evidence="1 2">DSM 20249</strain>
    </source>
</reference>